<dbReference type="AlphaFoldDB" id="A0A165QHV0"/>
<proteinExistence type="predicted"/>
<dbReference type="EMBL" id="KV429057">
    <property type="protein sequence ID" value="KZT69487.1"/>
    <property type="molecule type" value="Genomic_DNA"/>
</dbReference>
<keyword evidence="2" id="KW-1185">Reference proteome</keyword>
<dbReference type="OrthoDB" id="2793270at2759"/>
<dbReference type="Gene3D" id="3.80.10.10">
    <property type="entry name" value="Ribonuclease Inhibitor"/>
    <property type="match status" value="1"/>
</dbReference>
<dbReference type="InterPro" id="IPR032675">
    <property type="entry name" value="LRR_dom_sf"/>
</dbReference>
<dbReference type="Proteomes" id="UP000076727">
    <property type="component" value="Unassembled WGS sequence"/>
</dbReference>
<organism evidence="1 2">
    <name type="scientific">Daedalea quercina L-15889</name>
    <dbReference type="NCBI Taxonomy" id="1314783"/>
    <lineage>
        <taxon>Eukaryota</taxon>
        <taxon>Fungi</taxon>
        <taxon>Dikarya</taxon>
        <taxon>Basidiomycota</taxon>
        <taxon>Agaricomycotina</taxon>
        <taxon>Agaricomycetes</taxon>
        <taxon>Polyporales</taxon>
        <taxon>Fomitopsis</taxon>
    </lineage>
</organism>
<name>A0A165QHV0_9APHY</name>
<reference evidence="1 2" key="1">
    <citation type="journal article" date="2016" name="Mol. Biol. Evol.">
        <title>Comparative Genomics of Early-Diverging Mushroom-Forming Fungi Provides Insights into the Origins of Lignocellulose Decay Capabilities.</title>
        <authorList>
            <person name="Nagy L.G."/>
            <person name="Riley R."/>
            <person name="Tritt A."/>
            <person name="Adam C."/>
            <person name="Daum C."/>
            <person name="Floudas D."/>
            <person name="Sun H."/>
            <person name="Yadav J.S."/>
            <person name="Pangilinan J."/>
            <person name="Larsson K.H."/>
            <person name="Matsuura K."/>
            <person name="Barry K."/>
            <person name="Labutti K."/>
            <person name="Kuo R."/>
            <person name="Ohm R.A."/>
            <person name="Bhattacharya S.S."/>
            <person name="Shirouzu T."/>
            <person name="Yoshinaga Y."/>
            <person name="Martin F.M."/>
            <person name="Grigoriev I.V."/>
            <person name="Hibbett D.S."/>
        </authorList>
    </citation>
    <scope>NUCLEOTIDE SEQUENCE [LARGE SCALE GENOMIC DNA]</scope>
    <source>
        <strain evidence="1 2">L-15889</strain>
    </source>
</reference>
<gene>
    <name evidence="1" type="ORF">DAEQUDRAFT_811279</name>
</gene>
<evidence type="ECO:0000313" key="1">
    <source>
        <dbReference type="EMBL" id="KZT69487.1"/>
    </source>
</evidence>
<sequence length="435" mass="49310">MSTHALNSSSGNPVVPVELLEHIIDYLRGECQTLLNCALTHRTLYPRAKTVLYITIHIRSRKAYNAIRRLRLNKMAHSIFANTEEFVLEEHPEAWRTDPSHHFVHDMLPTFAGFPLPKLHCLVLRGFHRGLVWRDSPLTALLLTQTFSSVRTLVLHNQPFSTLLDVVRFVCALPQLQELELHATSLIMTGTSSLTATNPATGGRLRLRRFQLSGLDGLEAASVLDWLARTPTVQAPTMRVLRAAVWPRDRDSVYSSLSNILKQLGSSLTDLDVELRQHSVTIPVLTYTTGLETLSLRIVVLNLAEMPWTLTGSDCNNVILPTLTSLEAPRLRTLYFKFNLIYNLLGGQDAEAYVARLDWTPLGGVIARKRLNSLQTVVIEVFVERLCLVERRESALEVLKRIECAFESAVQQLPWQTRPVVKVIRHRERWEGGRR</sequence>
<dbReference type="SUPFAM" id="SSF52047">
    <property type="entry name" value="RNI-like"/>
    <property type="match status" value="1"/>
</dbReference>
<evidence type="ECO:0000313" key="2">
    <source>
        <dbReference type="Proteomes" id="UP000076727"/>
    </source>
</evidence>
<accession>A0A165QHV0</accession>
<evidence type="ECO:0008006" key="3">
    <source>
        <dbReference type="Google" id="ProtNLM"/>
    </source>
</evidence>
<protein>
    <recommendedName>
        <fullName evidence="3">F-box domain-containing protein</fullName>
    </recommendedName>
</protein>